<dbReference type="InterPro" id="IPR006311">
    <property type="entry name" value="TAT_signal"/>
</dbReference>
<dbReference type="AlphaFoldDB" id="A0A831RQL8"/>
<dbReference type="EMBL" id="DRKP01000152">
    <property type="protein sequence ID" value="HEB97199.1"/>
    <property type="molecule type" value="Genomic_DNA"/>
</dbReference>
<dbReference type="PROSITE" id="PS51318">
    <property type="entry name" value="TAT"/>
    <property type="match status" value="1"/>
</dbReference>
<gene>
    <name evidence="1" type="ORF">ENI96_12330</name>
</gene>
<protein>
    <submittedName>
        <fullName evidence="1">Uncharacterized protein</fullName>
    </submittedName>
</protein>
<proteinExistence type="predicted"/>
<comment type="caution">
    <text evidence="1">The sequence shown here is derived from an EMBL/GenBank/DDBJ whole genome shotgun (WGS) entry which is preliminary data.</text>
</comment>
<reference evidence="1" key="1">
    <citation type="journal article" date="2020" name="mSystems">
        <title>Genome- and Community-Level Interaction Insights into Carbon Utilization and Element Cycling Functions of Hydrothermarchaeota in Hydrothermal Sediment.</title>
        <authorList>
            <person name="Zhou Z."/>
            <person name="Liu Y."/>
            <person name="Xu W."/>
            <person name="Pan J."/>
            <person name="Luo Z.H."/>
            <person name="Li M."/>
        </authorList>
    </citation>
    <scope>NUCLEOTIDE SEQUENCE [LARGE SCALE GENOMIC DNA]</scope>
    <source>
        <strain evidence="1">HyVt-443</strain>
    </source>
</reference>
<dbReference type="Proteomes" id="UP000886251">
    <property type="component" value="Unassembled WGS sequence"/>
</dbReference>
<sequence length="62" mass="6836">MKRYPSIHIAALDRRRFLGLSAAALASVLPAARTLARTGTPVTLSDREACFYHRLNAPEGKR</sequence>
<evidence type="ECO:0000313" key="2">
    <source>
        <dbReference type="Proteomes" id="UP000886251"/>
    </source>
</evidence>
<organism evidence="1 2">
    <name type="scientific">Sedimenticola thiotaurini</name>
    <dbReference type="NCBI Taxonomy" id="1543721"/>
    <lineage>
        <taxon>Bacteria</taxon>
        <taxon>Pseudomonadati</taxon>
        <taxon>Pseudomonadota</taxon>
        <taxon>Gammaproteobacteria</taxon>
        <taxon>Chromatiales</taxon>
        <taxon>Sedimenticolaceae</taxon>
        <taxon>Sedimenticola</taxon>
    </lineage>
</organism>
<evidence type="ECO:0000313" key="1">
    <source>
        <dbReference type="EMBL" id="HEB97199.1"/>
    </source>
</evidence>
<name>A0A831RQL8_9GAMM</name>
<accession>A0A831RQL8</accession>